<name>A0A1I1HNA9_9RHOB</name>
<evidence type="ECO:0000313" key="3">
    <source>
        <dbReference type="Proteomes" id="UP000231644"/>
    </source>
</evidence>
<dbReference type="InterPro" id="IPR019953">
    <property type="entry name" value="OHR"/>
</dbReference>
<sequence length="142" mass="14257">MSITPLYSTEATATGGRDGKVSAADGALVLDLAMPKELGGSGAGHNPEQLFAAGYASCFSSALGLIARQDKSVGKLPEGTEVTATVGIGKTDAGGFGLTVALKVSTPGLDRDVAERLAHAAHQVCPYSNAVRGNVDVEVSVA</sequence>
<evidence type="ECO:0000256" key="1">
    <source>
        <dbReference type="ARBA" id="ARBA00007378"/>
    </source>
</evidence>
<dbReference type="NCBIfam" id="TIGR03561">
    <property type="entry name" value="organ_hyd_perox"/>
    <property type="match status" value="1"/>
</dbReference>
<dbReference type="GO" id="GO:0006979">
    <property type="term" value="P:response to oxidative stress"/>
    <property type="evidence" value="ECO:0007669"/>
    <property type="project" value="InterPro"/>
</dbReference>
<reference evidence="2 3" key="1">
    <citation type="submission" date="2016-10" db="EMBL/GenBank/DDBJ databases">
        <authorList>
            <person name="de Groot N.N."/>
        </authorList>
    </citation>
    <scope>NUCLEOTIDE SEQUENCE [LARGE SCALE GENOMIC DNA]</scope>
    <source>
        <strain evidence="2 3">DSM 29619</strain>
    </source>
</reference>
<dbReference type="PANTHER" id="PTHR33797">
    <property type="entry name" value="ORGANIC HYDROPEROXIDE RESISTANCE PROTEIN-LIKE"/>
    <property type="match status" value="1"/>
</dbReference>
<gene>
    <name evidence="2" type="ORF">SAMN05421762_0328</name>
</gene>
<dbReference type="EMBL" id="FOLX01000001">
    <property type="protein sequence ID" value="SFC25599.1"/>
    <property type="molecule type" value="Genomic_DNA"/>
</dbReference>
<accession>A0A1I1HNA9</accession>
<dbReference type="PANTHER" id="PTHR33797:SF2">
    <property type="entry name" value="ORGANIC HYDROPEROXIDE RESISTANCE PROTEIN-LIKE"/>
    <property type="match status" value="1"/>
</dbReference>
<dbReference type="InterPro" id="IPR015946">
    <property type="entry name" value="KH_dom-like_a/b"/>
</dbReference>
<dbReference type="Gene3D" id="3.30.300.20">
    <property type="match status" value="1"/>
</dbReference>
<keyword evidence="3" id="KW-1185">Reference proteome</keyword>
<dbReference type="Proteomes" id="UP000231644">
    <property type="component" value="Unassembled WGS sequence"/>
</dbReference>
<dbReference type="AlphaFoldDB" id="A0A1I1HNA9"/>
<proteinExistence type="inferred from homology"/>
<dbReference type="InterPro" id="IPR036102">
    <property type="entry name" value="OsmC/Ohrsf"/>
</dbReference>
<dbReference type="STRING" id="517719.SAMN05421762_0328"/>
<evidence type="ECO:0000313" key="2">
    <source>
        <dbReference type="EMBL" id="SFC25599.1"/>
    </source>
</evidence>
<organism evidence="2 3">
    <name type="scientific">Pseudooceanicola nitratireducens</name>
    <dbReference type="NCBI Taxonomy" id="517719"/>
    <lineage>
        <taxon>Bacteria</taxon>
        <taxon>Pseudomonadati</taxon>
        <taxon>Pseudomonadota</taxon>
        <taxon>Alphaproteobacteria</taxon>
        <taxon>Rhodobacterales</taxon>
        <taxon>Paracoccaceae</taxon>
        <taxon>Pseudooceanicola</taxon>
    </lineage>
</organism>
<dbReference type="SUPFAM" id="SSF82784">
    <property type="entry name" value="OsmC-like"/>
    <property type="match status" value="1"/>
</dbReference>
<dbReference type="InterPro" id="IPR003718">
    <property type="entry name" value="OsmC/Ohr_fam"/>
</dbReference>
<dbReference type="Gene3D" id="2.20.25.10">
    <property type="match status" value="1"/>
</dbReference>
<dbReference type="Pfam" id="PF02566">
    <property type="entry name" value="OsmC"/>
    <property type="match status" value="1"/>
</dbReference>
<protein>
    <submittedName>
        <fullName evidence="2">Peroxiredoxin, Ohr subfamily</fullName>
    </submittedName>
</protein>
<comment type="similarity">
    <text evidence="1">Belongs to the OsmC/Ohr family.</text>
</comment>
<dbReference type="OrthoDB" id="9797508at2"/>
<dbReference type="RefSeq" id="WP_093449536.1">
    <property type="nucleotide sequence ID" value="NZ_CAXQIN010000206.1"/>
</dbReference>